<evidence type="ECO:0000313" key="7">
    <source>
        <dbReference type="Proteomes" id="UP001500751"/>
    </source>
</evidence>
<dbReference type="InterPro" id="IPR036736">
    <property type="entry name" value="ACP-like_sf"/>
</dbReference>
<dbReference type="Gene3D" id="3.30.559.30">
    <property type="entry name" value="Nonribosomal peptide synthetase, condensation domain"/>
    <property type="match status" value="1"/>
</dbReference>
<evidence type="ECO:0000313" key="6">
    <source>
        <dbReference type="EMBL" id="GAA2044032.1"/>
    </source>
</evidence>
<evidence type="ECO:0000256" key="3">
    <source>
        <dbReference type="ARBA" id="ARBA00022553"/>
    </source>
</evidence>
<dbReference type="Pfam" id="PF13193">
    <property type="entry name" value="AMP-binding_C"/>
    <property type="match status" value="1"/>
</dbReference>
<dbReference type="Gene3D" id="3.40.50.12780">
    <property type="entry name" value="N-terminal domain of ligase-like"/>
    <property type="match status" value="2"/>
</dbReference>
<feature type="domain" description="Carrier" evidence="5">
    <location>
        <begin position="1604"/>
        <end position="1679"/>
    </location>
</feature>
<dbReference type="Gene3D" id="3.30.300.30">
    <property type="match status" value="2"/>
</dbReference>
<dbReference type="InterPro" id="IPR023213">
    <property type="entry name" value="CAT-like_dom_sf"/>
</dbReference>
<dbReference type="InterPro" id="IPR025110">
    <property type="entry name" value="AMP-bd_C"/>
</dbReference>
<dbReference type="InterPro" id="IPR010071">
    <property type="entry name" value="AA_adenyl_dom"/>
</dbReference>
<dbReference type="InterPro" id="IPR042099">
    <property type="entry name" value="ANL_N_sf"/>
</dbReference>
<dbReference type="Gene3D" id="3.40.50.1820">
    <property type="entry name" value="alpha/beta hydrolase"/>
    <property type="match status" value="1"/>
</dbReference>
<dbReference type="Gene3D" id="3.30.559.10">
    <property type="entry name" value="Chloramphenicol acetyltransferase-like domain"/>
    <property type="match status" value="1"/>
</dbReference>
<accession>A0ABP5GCP8</accession>
<dbReference type="InterPro" id="IPR029058">
    <property type="entry name" value="AB_hydrolase_fold"/>
</dbReference>
<dbReference type="NCBIfam" id="NF003417">
    <property type="entry name" value="PRK04813.1"/>
    <property type="match status" value="2"/>
</dbReference>
<name>A0ABP5GCP8_9ACTN</name>
<dbReference type="InterPro" id="IPR045851">
    <property type="entry name" value="AMP-bd_C_sf"/>
</dbReference>
<dbReference type="PROSITE" id="PS50075">
    <property type="entry name" value="CARRIER"/>
    <property type="match status" value="2"/>
</dbReference>
<dbReference type="CDD" id="cd19531">
    <property type="entry name" value="LCL_NRPS-like"/>
    <property type="match status" value="1"/>
</dbReference>
<dbReference type="NCBIfam" id="TIGR01733">
    <property type="entry name" value="AA-adenyl-dom"/>
    <property type="match status" value="2"/>
</dbReference>
<dbReference type="Pfam" id="PF00668">
    <property type="entry name" value="Condensation"/>
    <property type="match status" value="1"/>
</dbReference>
<keyword evidence="7" id="KW-1185">Reference proteome</keyword>
<dbReference type="CDD" id="cd05930">
    <property type="entry name" value="A_NRPS"/>
    <property type="match status" value="2"/>
</dbReference>
<dbReference type="PANTHER" id="PTHR45527:SF1">
    <property type="entry name" value="FATTY ACID SYNTHASE"/>
    <property type="match status" value="1"/>
</dbReference>
<keyword evidence="2" id="KW-0596">Phosphopantetheine</keyword>
<dbReference type="Pfam" id="PF00501">
    <property type="entry name" value="AMP-binding"/>
    <property type="match status" value="2"/>
</dbReference>
<feature type="region of interest" description="Disordered" evidence="4">
    <location>
        <begin position="1074"/>
        <end position="1093"/>
    </location>
</feature>
<evidence type="ECO:0000256" key="2">
    <source>
        <dbReference type="ARBA" id="ARBA00022450"/>
    </source>
</evidence>
<reference evidence="7" key="1">
    <citation type="journal article" date="2019" name="Int. J. Syst. Evol. Microbiol.">
        <title>The Global Catalogue of Microorganisms (GCM) 10K type strain sequencing project: providing services to taxonomists for standard genome sequencing and annotation.</title>
        <authorList>
            <consortium name="The Broad Institute Genomics Platform"/>
            <consortium name="The Broad Institute Genome Sequencing Center for Infectious Disease"/>
            <person name="Wu L."/>
            <person name="Ma J."/>
        </authorList>
    </citation>
    <scope>NUCLEOTIDE SEQUENCE [LARGE SCALE GENOMIC DNA]</scope>
    <source>
        <strain evidence="7">JCM 16014</strain>
    </source>
</reference>
<proteinExistence type="predicted"/>
<dbReference type="SUPFAM" id="SSF52777">
    <property type="entry name" value="CoA-dependent acyltransferases"/>
    <property type="match status" value="2"/>
</dbReference>
<organism evidence="6 7">
    <name type="scientific">Catenulispora yoronensis</name>
    <dbReference type="NCBI Taxonomy" id="450799"/>
    <lineage>
        <taxon>Bacteria</taxon>
        <taxon>Bacillati</taxon>
        <taxon>Actinomycetota</taxon>
        <taxon>Actinomycetes</taxon>
        <taxon>Catenulisporales</taxon>
        <taxon>Catenulisporaceae</taxon>
        <taxon>Catenulispora</taxon>
    </lineage>
</organism>
<dbReference type="RefSeq" id="WP_344668495.1">
    <property type="nucleotide sequence ID" value="NZ_BAAAQN010000036.1"/>
</dbReference>
<dbReference type="SMART" id="SM00823">
    <property type="entry name" value="PKS_PP"/>
    <property type="match status" value="2"/>
</dbReference>
<evidence type="ECO:0000256" key="4">
    <source>
        <dbReference type="SAM" id="MobiDB-lite"/>
    </source>
</evidence>
<dbReference type="SUPFAM" id="SSF56801">
    <property type="entry name" value="Acetyl-CoA synthetase-like"/>
    <property type="match status" value="2"/>
</dbReference>
<keyword evidence="3" id="KW-0597">Phosphoprotein</keyword>
<dbReference type="SUPFAM" id="SSF47336">
    <property type="entry name" value="ACP-like"/>
    <property type="match status" value="2"/>
</dbReference>
<dbReference type="EMBL" id="BAAAQN010000036">
    <property type="protein sequence ID" value="GAA2044032.1"/>
    <property type="molecule type" value="Genomic_DNA"/>
</dbReference>
<comment type="caution">
    <text evidence="6">The sequence shown here is derived from an EMBL/GenBank/DDBJ whole genome shotgun (WGS) entry which is preliminary data.</text>
</comment>
<dbReference type="PANTHER" id="PTHR45527">
    <property type="entry name" value="NONRIBOSOMAL PEPTIDE SYNTHETASE"/>
    <property type="match status" value="1"/>
</dbReference>
<dbReference type="PROSITE" id="PS00012">
    <property type="entry name" value="PHOSPHOPANTETHEINE"/>
    <property type="match status" value="2"/>
</dbReference>
<dbReference type="InterPro" id="IPR000873">
    <property type="entry name" value="AMP-dep_synth/lig_dom"/>
</dbReference>
<dbReference type="InterPro" id="IPR001242">
    <property type="entry name" value="Condensation_dom"/>
</dbReference>
<dbReference type="Pfam" id="PF00550">
    <property type="entry name" value="PP-binding"/>
    <property type="match status" value="2"/>
</dbReference>
<dbReference type="Proteomes" id="UP001500751">
    <property type="component" value="Unassembled WGS sequence"/>
</dbReference>
<dbReference type="Gene3D" id="1.10.1200.10">
    <property type="entry name" value="ACP-like"/>
    <property type="match status" value="1"/>
</dbReference>
<protein>
    <recommendedName>
        <fullName evidence="5">Carrier domain-containing protein</fullName>
    </recommendedName>
</protein>
<dbReference type="InterPro" id="IPR009081">
    <property type="entry name" value="PP-bd_ACP"/>
</dbReference>
<comment type="cofactor">
    <cofactor evidence="1">
        <name>pantetheine 4'-phosphate</name>
        <dbReference type="ChEBI" id="CHEBI:47942"/>
    </cofactor>
</comment>
<dbReference type="InterPro" id="IPR006162">
    <property type="entry name" value="Ppantetheine_attach_site"/>
</dbReference>
<gene>
    <name evidence="6" type="ORF">GCM10009839_54380</name>
</gene>
<dbReference type="InterPro" id="IPR020806">
    <property type="entry name" value="PKS_PP-bd"/>
</dbReference>
<feature type="compositionally biased region" description="Low complexity" evidence="4">
    <location>
        <begin position="1074"/>
        <end position="1088"/>
    </location>
</feature>
<evidence type="ECO:0000259" key="5">
    <source>
        <dbReference type="PROSITE" id="PS50075"/>
    </source>
</evidence>
<feature type="domain" description="Carrier" evidence="5">
    <location>
        <begin position="522"/>
        <end position="597"/>
    </location>
</feature>
<evidence type="ECO:0000256" key="1">
    <source>
        <dbReference type="ARBA" id="ARBA00001957"/>
    </source>
</evidence>
<dbReference type="PROSITE" id="PS00455">
    <property type="entry name" value="AMP_BINDING"/>
    <property type="match status" value="2"/>
</dbReference>
<sequence>MNRSSAGSSSQEFTDLLHAGFEHRARSTPDALALVVGEERLTYGELDVRANRVARHLLGHGVAVGDRVALSARRDTNLYTGLLGILKAGACYVPLDPDLPAERGEFILRDASCRALVGSGVDLAKPAVARIPKIDLRADTELIASRSAERVTRTALPDGEAYVIYTSGTTGVPKGVPIRHRQAAERIAAMREIYGIDPADRALQFGSLAFDASIEQIFTALTSGAALVARPDAWSVNSVLHLLDRERVSIANFTPSVWSALTQAIIEGGSTAPAALTRVVLGGERLDAAKTALWFEHFDIPLFNSYGPTEAVITATVHRLEHAEDPIVIGQAVPGVRAEVVDESGRPVAAGGEGELWLGGTGIADGYLDRPELTAERFVAGPDRERFYRTGDRVRLTAEGTLEFLGRLDDQVKIGGVRIEPDEAAATLAAHPEVGAAHVALREVHGQDSLVAYVVPEDYRQIPSVRQLRAYLSAKLPAALVPAYFTVLERMPLLPSGKLDRAALAGIEVAPRRFLDAGGHVPPRPGYEAQVAALWAEELGLDQVGAEDDLMSLGAHSLRSMRVAVQIARLAGVDLSVGDLIHAPTVRAQAELIEQRQGGPRRFPAVTPARVSQVPMSVQQKQLWYMADLDPDDMSYRFQAIIRVSGALDLEVLDRVLTELHRRHPVLRTTYSEDVDGYWQDTHPPAPVAAERVDLREVLPGERRAAADARIQEAIAAPLNLTSLPLQRWTVVRTAEDQYEIVLLEHHIIHDGWSFGLIMREFSVLYDAYLSGEPSPLAEPALTYGDYAAWQQRELGTDGALAAQLAPWRERLSTLGDPVALTPDVARSAVVGHAGAVVRVSLPGSLPDRMRAFCRERRITLFDMMSAAFHVFLSQHTRQADLCVGSWFANRRLADTQDVVGMFVNTVLLRATVRPLDSFEDLVRQVHDDVTGAGDLQEVPFPEIVRALNPDRGSPANPFAQVMFSAHDSAFPELSIGEATGTISYPSNRSAKFDLSIIVLPAGEAYTGRREVADQRITMTWEYNSALFAAATVQRWAGRYVELLDRLLAEPTRPFSTLPLVGAGEQGELAVLGRSPARPEGEPAAEAASESRPEAARVVDHIGTWARRTPDAIAVQDDSGRITYAELEAHSDAVARTLLAEGLPPQSIVGVFVKRGRDLPIAAAAAHKARLAYAPIDPAEPAERLATMLDGVDFVLCSESTRERVPAGTAPAVTVDEAVRLGQDLTTALPADGDQADLAYVIYTSGSTGTPKGVMIEQGGLAAHIRWSTAELPLPSGSLVPCTASQSFDVSVWEMWRVLAAGATCLLSTVRLTPEEVVRLLTTHRVTHCYLPTPLAMHLLTHHHDAVPDLKWLGAGGDRLELPVGTRLPFTLTNLYGPAEATIWATAYTVPAGTLIGEDLAVPPIGRPLAGTEVVVVDDAGRPAPTGVPGELLIGGRCVGRGYHRSPERTAERFVTRAGLGGGTVRYYRTGDLARWNPDGELEFLGRLDRQVKVRGYRIELSEIEAALRAKTAVKDCAVIAERRQRSGVADMELVAFVVQSAEQELDVRSLRAALKDRLPGYMIPAVFVTVDEIPLTVNGKVDVAALARGTRRRLRVQEAQTVAPRDEIERTVADIWAQALGVESVGVHDNFFDLGGHSLMVTQLINRLDQGLGIRLSIREVYEAPTVAEMKTALVERVAAEQAGS</sequence>
<dbReference type="InterPro" id="IPR020845">
    <property type="entry name" value="AMP-binding_CS"/>
</dbReference>